<dbReference type="InterPro" id="IPR015424">
    <property type="entry name" value="PyrdxlP-dep_Trfase"/>
</dbReference>
<dbReference type="PIRSF" id="PIRSF005572">
    <property type="entry name" value="NifS"/>
    <property type="match status" value="1"/>
</dbReference>
<dbReference type="PANTHER" id="PTHR11601">
    <property type="entry name" value="CYSTEINE DESULFURYLASE FAMILY MEMBER"/>
    <property type="match status" value="1"/>
</dbReference>
<dbReference type="PANTHER" id="PTHR11601:SF34">
    <property type="entry name" value="CYSTEINE DESULFURASE"/>
    <property type="match status" value="1"/>
</dbReference>
<sequence length="379" mass="38529">MIYLDHNAITPVRPEARAAVARALEVFGNPASTHAAGRAARAVLDDARAQVAAALSASPGDVVFTSGATESAAVAIRGVLGAAPRERRELVVTAVEHPCVLSLAEALADQGTPVRVVPVDRRGLPDEEAWRAALSGRTALACAMLANNETGVMLPVPRLAAAAREVGAPFFCDAVQAVGKVEVDVRTLGADLVALTAQKFGGPRGAGALVVRPGLPLAPLFGGHQERERRAGTENLPGIAGLGAALEAACAAREVEQARVGALRDRLEAALLAAWPGARVNGAGAPRLPGTLSITLPGCDAEALLIALDLEGICASAGSACTSGSSKPSHVLSATGLSPAEARATLRLSLGWTSQPEDVARAAEAIPRLAARVRAAIPL</sequence>
<comment type="catalytic activity">
    <reaction evidence="8">
        <text>(sulfur carrier)-H + L-cysteine = (sulfur carrier)-SH + L-alanine</text>
        <dbReference type="Rhea" id="RHEA:43892"/>
        <dbReference type="Rhea" id="RHEA-COMP:14737"/>
        <dbReference type="Rhea" id="RHEA-COMP:14739"/>
        <dbReference type="ChEBI" id="CHEBI:29917"/>
        <dbReference type="ChEBI" id="CHEBI:35235"/>
        <dbReference type="ChEBI" id="CHEBI:57972"/>
        <dbReference type="ChEBI" id="CHEBI:64428"/>
        <dbReference type="EC" id="2.8.1.7"/>
    </reaction>
</comment>
<protein>
    <submittedName>
        <fullName evidence="10">Cysteine desulfurase NifS</fullName>
    </submittedName>
</protein>
<comment type="cofactor">
    <cofactor evidence="1">
        <name>pyridoxal 5'-phosphate</name>
        <dbReference type="ChEBI" id="CHEBI:597326"/>
    </cofactor>
</comment>
<name>A0ABN6N931_9BACT</name>
<feature type="domain" description="Aminotransferase class V" evidence="9">
    <location>
        <begin position="2"/>
        <end position="361"/>
    </location>
</feature>
<dbReference type="Gene3D" id="3.40.640.10">
    <property type="entry name" value="Type I PLP-dependent aspartate aminotransferase-like (Major domain)"/>
    <property type="match status" value="1"/>
</dbReference>
<evidence type="ECO:0000259" key="9">
    <source>
        <dbReference type="Pfam" id="PF00266"/>
    </source>
</evidence>
<dbReference type="EMBL" id="AP025592">
    <property type="protein sequence ID" value="BDG08368.1"/>
    <property type="molecule type" value="Genomic_DNA"/>
</dbReference>
<dbReference type="InterPro" id="IPR000192">
    <property type="entry name" value="Aminotrans_V_dom"/>
</dbReference>
<evidence type="ECO:0000256" key="7">
    <source>
        <dbReference type="ARBA" id="ARBA00023014"/>
    </source>
</evidence>
<evidence type="ECO:0000256" key="1">
    <source>
        <dbReference type="ARBA" id="ARBA00001933"/>
    </source>
</evidence>
<gene>
    <name evidence="10" type="ORF">AMPC_14810</name>
</gene>
<evidence type="ECO:0000313" key="11">
    <source>
        <dbReference type="Proteomes" id="UP001162734"/>
    </source>
</evidence>
<reference evidence="11" key="1">
    <citation type="journal article" date="2022" name="Int. J. Syst. Evol. Microbiol.">
        <title>Anaeromyxobacter oryzae sp. nov., Anaeromyxobacter diazotrophicus sp. nov. and Anaeromyxobacter paludicola sp. nov., isolated from paddy soils.</title>
        <authorList>
            <person name="Itoh H."/>
            <person name="Xu Z."/>
            <person name="Mise K."/>
            <person name="Masuda Y."/>
            <person name="Ushijima N."/>
            <person name="Hayakawa C."/>
            <person name="Shiratori Y."/>
            <person name="Senoo K."/>
        </authorList>
    </citation>
    <scope>NUCLEOTIDE SEQUENCE [LARGE SCALE GENOMIC DNA]</scope>
    <source>
        <strain evidence="11">Red630</strain>
    </source>
</reference>
<proteinExistence type="inferred from homology"/>
<keyword evidence="5" id="KW-0663">Pyridoxal phosphate</keyword>
<dbReference type="SUPFAM" id="SSF53383">
    <property type="entry name" value="PLP-dependent transferases"/>
    <property type="match status" value="1"/>
</dbReference>
<evidence type="ECO:0000313" key="10">
    <source>
        <dbReference type="EMBL" id="BDG08368.1"/>
    </source>
</evidence>
<keyword evidence="11" id="KW-1185">Reference proteome</keyword>
<keyword evidence="4" id="KW-0479">Metal-binding</keyword>
<comment type="similarity">
    <text evidence="2">Belongs to the class-V pyridoxal-phosphate-dependent aminotransferase family. NifS/IscS subfamily.</text>
</comment>
<dbReference type="Gene3D" id="3.90.1150.10">
    <property type="entry name" value="Aspartate Aminotransferase, domain 1"/>
    <property type="match status" value="1"/>
</dbReference>
<dbReference type="RefSeq" id="WP_248345548.1">
    <property type="nucleotide sequence ID" value="NZ_AP025592.1"/>
</dbReference>
<dbReference type="Proteomes" id="UP001162734">
    <property type="component" value="Chromosome"/>
</dbReference>
<keyword evidence="6" id="KW-0408">Iron</keyword>
<accession>A0ABN6N931</accession>
<keyword evidence="3" id="KW-0808">Transferase</keyword>
<organism evidence="10 11">
    <name type="scientific">Anaeromyxobacter paludicola</name>
    <dbReference type="NCBI Taxonomy" id="2918171"/>
    <lineage>
        <taxon>Bacteria</taxon>
        <taxon>Pseudomonadati</taxon>
        <taxon>Myxococcota</taxon>
        <taxon>Myxococcia</taxon>
        <taxon>Myxococcales</taxon>
        <taxon>Cystobacterineae</taxon>
        <taxon>Anaeromyxobacteraceae</taxon>
        <taxon>Anaeromyxobacter</taxon>
    </lineage>
</organism>
<evidence type="ECO:0000256" key="3">
    <source>
        <dbReference type="ARBA" id="ARBA00022679"/>
    </source>
</evidence>
<dbReference type="Gene3D" id="1.10.260.50">
    <property type="match status" value="1"/>
</dbReference>
<evidence type="ECO:0000256" key="6">
    <source>
        <dbReference type="ARBA" id="ARBA00023004"/>
    </source>
</evidence>
<evidence type="ECO:0000256" key="2">
    <source>
        <dbReference type="ARBA" id="ARBA00006490"/>
    </source>
</evidence>
<keyword evidence="7" id="KW-0411">Iron-sulfur</keyword>
<evidence type="ECO:0000256" key="4">
    <source>
        <dbReference type="ARBA" id="ARBA00022723"/>
    </source>
</evidence>
<evidence type="ECO:0000256" key="5">
    <source>
        <dbReference type="ARBA" id="ARBA00022898"/>
    </source>
</evidence>
<dbReference type="InterPro" id="IPR016454">
    <property type="entry name" value="Cysteine_dSase"/>
</dbReference>
<dbReference type="Pfam" id="PF00266">
    <property type="entry name" value="Aminotran_5"/>
    <property type="match status" value="1"/>
</dbReference>
<dbReference type="InterPro" id="IPR015421">
    <property type="entry name" value="PyrdxlP-dep_Trfase_major"/>
</dbReference>
<dbReference type="InterPro" id="IPR015422">
    <property type="entry name" value="PyrdxlP-dep_Trfase_small"/>
</dbReference>
<evidence type="ECO:0000256" key="8">
    <source>
        <dbReference type="ARBA" id="ARBA00050776"/>
    </source>
</evidence>